<protein>
    <submittedName>
        <fullName evidence="2">Uncharacterized protein</fullName>
    </submittedName>
</protein>
<dbReference type="AlphaFoldDB" id="A0AAE0BQC6"/>
<accession>A0AAE0BQC6</accession>
<organism evidence="2 3">
    <name type="scientific">Cymbomonas tetramitiformis</name>
    <dbReference type="NCBI Taxonomy" id="36881"/>
    <lineage>
        <taxon>Eukaryota</taxon>
        <taxon>Viridiplantae</taxon>
        <taxon>Chlorophyta</taxon>
        <taxon>Pyramimonadophyceae</taxon>
        <taxon>Pyramimonadales</taxon>
        <taxon>Pyramimonadaceae</taxon>
        <taxon>Cymbomonas</taxon>
    </lineage>
</organism>
<comment type="caution">
    <text evidence="2">The sequence shown here is derived from an EMBL/GenBank/DDBJ whole genome shotgun (WGS) entry which is preliminary data.</text>
</comment>
<name>A0AAE0BQC6_9CHLO</name>
<gene>
    <name evidence="2" type="ORF">CYMTET_50166</name>
</gene>
<evidence type="ECO:0000313" key="3">
    <source>
        <dbReference type="Proteomes" id="UP001190700"/>
    </source>
</evidence>
<sequence length="71" mass="8153">MEAQQMQEDEIEFQQMKHDSDEATLMLAQDMQTLQQEDCGHEPQPTAGAIWEGGEEPTRDQGDEWEVEEGE</sequence>
<reference evidence="2 3" key="1">
    <citation type="journal article" date="2015" name="Genome Biol. Evol.">
        <title>Comparative Genomics of a Bacterivorous Green Alga Reveals Evolutionary Causalities and Consequences of Phago-Mixotrophic Mode of Nutrition.</title>
        <authorList>
            <person name="Burns J.A."/>
            <person name="Paasch A."/>
            <person name="Narechania A."/>
            <person name="Kim E."/>
        </authorList>
    </citation>
    <scope>NUCLEOTIDE SEQUENCE [LARGE SCALE GENOMIC DNA]</scope>
    <source>
        <strain evidence="2 3">PLY_AMNH</strain>
    </source>
</reference>
<keyword evidence="3" id="KW-1185">Reference proteome</keyword>
<dbReference type="EMBL" id="LGRX02033778">
    <property type="protein sequence ID" value="KAK3239944.1"/>
    <property type="molecule type" value="Genomic_DNA"/>
</dbReference>
<dbReference type="Proteomes" id="UP001190700">
    <property type="component" value="Unassembled WGS sequence"/>
</dbReference>
<feature type="region of interest" description="Disordered" evidence="1">
    <location>
        <begin position="37"/>
        <end position="71"/>
    </location>
</feature>
<evidence type="ECO:0000256" key="1">
    <source>
        <dbReference type="SAM" id="MobiDB-lite"/>
    </source>
</evidence>
<proteinExistence type="predicted"/>
<evidence type="ECO:0000313" key="2">
    <source>
        <dbReference type="EMBL" id="KAK3239944.1"/>
    </source>
</evidence>